<name>H0QLX4_ARTG1</name>
<dbReference type="InterPro" id="IPR017519">
    <property type="entry name" value="CHP03085"/>
</dbReference>
<accession>H0QLX4</accession>
<proteinExistence type="predicted"/>
<evidence type="ECO:0000256" key="1">
    <source>
        <dbReference type="SAM" id="MobiDB-lite"/>
    </source>
</evidence>
<dbReference type="STRING" id="1077972.ARGLB_051_00030"/>
<comment type="caution">
    <text evidence="2">The sequence shown here is derived from an EMBL/GenBank/DDBJ whole genome shotgun (WGS) entry which is preliminary data.</text>
</comment>
<dbReference type="AlphaFoldDB" id="H0QLX4"/>
<feature type="region of interest" description="Disordered" evidence="1">
    <location>
        <begin position="1"/>
        <end position="28"/>
    </location>
</feature>
<dbReference type="InterPro" id="IPR017517">
    <property type="entry name" value="Maleyloyr_isom"/>
</dbReference>
<dbReference type="NCBIfam" id="TIGR03083">
    <property type="entry name" value="maleylpyruvate isomerase family mycothiol-dependent enzyme"/>
    <property type="match status" value="1"/>
</dbReference>
<feature type="compositionally biased region" description="Basic and acidic residues" evidence="1">
    <location>
        <begin position="12"/>
        <end position="21"/>
    </location>
</feature>
<gene>
    <name evidence="2" type="ORF">ARGLB_051_00030</name>
</gene>
<reference evidence="2 3" key="1">
    <citation type="submission" date="2011-12" db="EMBL/GenBank/DDBJ databases">
        <title>Whole genome shotgun sequence of Arthrobacter globiformis NBRC 12137.</title>
        <authorList>
            <person name="Miyazawa S."/>
            <person name="Hosoyama A."/>
            <person name="Tsuchikane K."/>
            <person name="Katsumata H."/>
            <person name="Yamazaki S."/>
            <person name="Fujita N."/>
        </authorList>
    </citation>
    <scope>NUCLEOTIDE SEQUENCE [LARGE SCALE GENOMIC DNA]</scope>
    <source>
        <strain evidence="2 3">NBRC 12137</strain>
    </source>
</reference>
<evidence type="ECO:0000313" key="3">
    <source>
        <dbReference type="Proteomes" id="UP000003828"/>
    </source>
</evidence>
<sequence length="255" mass="27806">MGFLEASPDSGTARDQREQGHKFPGTHRLRNSPADVLVFQVMHFVDPSREVLAETLLAAGPDSATLCKGWKTRDLAAHLYLRERKAAVGLGLIIKSLSKASDKATARLAAKLRTADDYAKLVNSFRAGPPPLSPLKIKALDESSNLIEYFVHTEDVRRAVDRWAPRALDEEYSDALWDELVKRAAILYRGVDLGIVLVSPSGPRHVAKRAPVSVAIVGEPGELLMHAHGRTRHALVTFEGQPDAVALLQSAEVGL</sequence>
<dbReference type="eggNOG" id="COG0243">
    <property type="taxonomic scope" value="Bacteria"/>
</dbReference>
<protein>
    <recommendedName>
        <fullName evidence="4">Mycothiol-dependent maleylpyruvate isomerase metal-binding domain-containing protein</fullName>
    </recommendedName>
</protein>
<dbReference type="EMBL" id="BAEG01000051">
    <property type="protein sequence ID" value="GAB13825.1"/>
    <property type="molecule type" value="Genomic_DNA"/>
</dbReference>
<evidence type="ECO:0000313" key="2">
    <source>
        <dbReference type="EMBL" id="GAB13825.1"/>
    </source>
</evidence>
<dbReference type="Proteomes" id="UP000003828">
    <property type="component" value="Unassembled WGS sequence"/>
</dbReference>
<keyword evidence="3" id="KW-1185">Reference proteome</keyword>
<organism evidence="2 3">
    <name type="scientific">Arthrobacter globiformis (strain ATCC 8010 / DSM 20124 / JCM 1332 / NBRC 12137 / NCIMB 8907 / NRRL B-2979 / 168)</name>
    <dbReference type="NCBI Taxonomy" id="1077972"/>
    <lineage>
        <taxon>Bacteria</taxon>
        <taxon>Bacillati</taxon>
        <taxon>Actinomycetota</taxon>
        <taxon>Actinomycetes</taxon>
        <taxon>Micrococcales</taxon>
        <taxon>Micrococcaceae</taxon>
        <taxon>Arthrobacter</taxon>
    </lineage>
</organism>
<dbReference type="NCBIfam" id="TIGR03085">
    <property type="entry name" value="TIGR03085 family metal-binding protein"/>
    <property type="match status" value="1"/>
</dbReference>
<evidence type="ECO:0008006" key="4">
    <source>
        <dbReference type="Google" id="ProtNLM"/>
    </source>
</evidence>